<dbReference type="EMBL" id="CP060139">
    <property type="protein sequence ID" value="QNR24876.1"/>
    <property type="molecule type" value="Genomic_DNA"/>
</dbReference>
<organism evidence="1 2">
    <name type="scientific">Croceimicrobium hydrocarbonivorans</name>
    <dbReference type="NCBI Taxonomy" id="2761580"/>
    <lineage>
        <taxon>Bacteria</taxon>
        <taxon>Pseudomonadati</taxon>
        <taxon>Bacteroidota</taxon>
        <taxon>Flavobacteriia</taxon>
        <taxon>Flavobacteriales</taxon>
        <taxon>Owenweeksiaceae</taxon>
        <taxon>Croceimicrobium</taxon>
    </lineage>
</organism>
<proteinExistence type="predicted"/>
<dbReference type="AlphaFoldDB" id="A0A7H0VGM8"/>
<gene>
    <name evidence="1" type="ORF">H4K34_03275</name>
</gene>
<name>A0A7H0VGM8_9FLAO</name>
<protein>
    <submittedName>
        <fullName evidence="1">SIR2 family protein</fullName>
    </submittedName>
</protein>
<dbReference type="Pfam" id="PF13289">
    <property type="entry name" value="SIR2_2"/>
    <property type="match status" value="1"/>
</dbReference>
<dbReference type="RefSeq" id="WP_210759403.1">
    <property type="nucleotide sequence ID" value="NZ_CP060139.1"/>
</dbReference>
<keyword evidence="2" id="KW-1185">Reference proteome</keyword>
<dbReference type="Proteomes" id="UP000516305">
    <property type="component" value="Chromosome"/>
</dbReference>
<dbReference type="InterPro" id="IPR029035">
    <property type="entry name" value="DHS-like_NAD/FAD-binding_dom"/>
</dbReference>
<dbReference type="KEGG" id="chyd:H4K34_03275"/>
<evidence type="ECO:0000313" key="2">
    <source>
        <dbReference type="Proteomes" id="UP000516305"/>
    </source>
</evidence>
<evidence type="ECO:0000313" key="1">
    <source>
        <dbReference type="EMBL" id="QNR24876.1"/>
    </source>
</evidence>
<dbReference type="SUPFAM" id="SSF52467">
    <property type="entry name" value="DHS-like NAD/FAD-binding domain"/>
    <property type="match status" value="1"/>
</dbReference>
<accession>A0A7H0VGM8</accession>
<sequence>MKQTSILLGAGFSVNQGYPTANQFNEILVNLDPEDFCVHTDGTVIKKNREDEDPFWYTQDSKHRHFVTRLIQLYKELSEGLFNYEEFYDFYNEIRRGERECHEFDELCNGFREEFHSDTDNINLISRTNNILNQLISIFLVDRDGNKFYKPVNHGKPIYPGYSGFLYCMEKWGSESIVHIHTLNHDLFLETFKSSDWIQGELSDGFEEIGSPYYGNFKENYKVRLPRFTNHFDKKFRLYKLHGSVDQFPFHIQNQGIDTYVKIKLGIGTSDLFKEVQENGKPKYINDWINYHPDFLSGTTSKILRYREPWYYDKVFTHFEENLKNSEQLIIIGYGCGDIEINRLIEECFDFENKMVNLVEPYPSDKSREFVKKFKGRLIEKTPDNLSIDDFKK</sequence>
<reference evidence="1 2" key="1">
    <citation type="submission" date="2020-08" db="EMBL/GenBank/DDBJ databases">
        <title>Croceimicrobium hydrocarbonivorans gen. nov., sp. nov., a novel marine bacterium isolated from a bacterial consortium that degrades polyethylene terephthalate.</title>
        <authorList>
            <person name="Liu R."/>
        </authorList>
    </citation>
    <scope>NUCLEOTIDE SEQUENCE [LARGE SCALE GENOMIC DNA]</scope>
    <source>
        <strain evidence="1 2">A20-9</strain>
    </source>
</reference>